<feature type="domain" description="Aminotransferase class I/classII large" evidence="1">
    <location>
        <begin position="46"/>
        <end position="313"/>
    </location>
</feature>
<dbReference type="InterPro" id="IPR015424">
    <property type="entry name" value="PyrdxlP-dep_Trfase"/>
</dbReference>
<reference evidence="2 3" key="1">
    <citation type="submission" date="2016-12" db="EMBL/GenBank/DDBJ databases">
        <title>The genomes of Aspergillus section Nigri reveals drivers in fungal speciation.</title>
        <authorList>
            <consortium name="DOE Joint Genome Institute"/>
            <person name="Vesth T.C."/>
            <person name="Nybo J."/>
            <person name="Theobald S."/>
            <person name="Brandl J."/>
            <person name="Frisvad J.C."/>
            <person name="Nielsen K.F."/>
            <person name="Lyhne E.K."/>
            <person name="Kogle M.E."/>
            <person name="Kuo A."/>
            <person name="Riley R."/>
            <person name="Clum A."/>
            <person name="Nolan M."/>
            <person name="Lipzen A."/>
            <person name="Salamov A."/>
            <person name="Henrissat B."/>
            <person name="Wiebenga A."/>
            <person name="De Vries R.P."/>
            <person name="Grigoriev I.V."/>
            <person name="Mortensen U.H."/>
            <person name="Andersen M.R."/>
            <person name="Baker S.E."/>
        </authorList>
    </citation>
    <scope>NUCLEOTIDE SEQUENCE [LARGE SCALE GENOMIC DNA]</scope>
    <source>
        <strain evidence="2 3">IBT 23096</strain>
    </source>
</reference>
<dbReference type="RefSeq" id="XP_024710838.1">
    <property type="nucleotide sequence ID" value="XM_024851310.1"/>
</dbReference>
<comment type="caution">
    <text evidence="2">The sequence shown here is derived from an EMBL/GenBank/DDBJ whole genome shotgun (WGS) entry which is preliminary data.</text>
</comment>
<dbReference type="GeneID" id="36559009"/>
<dbReference type="InterPro" id="IPR015422">
    <property type="entry name" value="PyrdxlP-dep_Trfase_small"/>
</dbReference>
<sequence length="378" mass="41402">MLERREINFFRGSPAPNLLTSVYQLTQSIDTERICIIGGASQNLASIWLPQPTYHLVFQIFEDAGFHGLLKSIPEDVEEMDSRALDEAISRMESDPATLDRLCEMPIKPPLPYRKIYKHIVYCVPTFANPTGITMPVSRREELVRVARKYDALIVSDDVYDFLHISDATSSTGAVPPPRIVDIDRTLNSGLQDQFGNALSNGSFSKLVGPGCRVGWADGPGALMYGLSQCGSNISGGAPSQLMSTFINQIVQDGSLTTHIEKALIPTCMRRFNAISSAIKTHLVPLGVSFHPDGETMPAGGYFVWLTLPKTLSSSKICEEAKRVDLILGNGTVFAVPGNDIPDLLCRQLRLCYMWVDEADIGDGIIRLAEVIQNVLGG</sequence>
<dbReference type="Proteomes" id="UP000234275">
    <property type="component" value="Unassembled WGS sequence"/>
</dbReference>
<keyword evidence="3" id="KW-1185">Reference proteome</keyword>
<gene>
    <name evidence="2" type="ORF">P170DRAFT_452878</name>
</gene>
<dbReference type="Gene3D" id="3.40.640.10">
    <property type="entry name" value="Type I PLP-dependent aspartate aminotransferase-like (Major domain)"/>
    <property type="match status" value="1"/>
</dbReference>
<dbReference type="SUPFAM" id="SSF53383">
    <property type="entry name" value="PLP-dependent transferases"/>
    <property type="match status" value="1"/>
</dbReference>
<protein>
    <submittedName>
        <fullName evidence="2">Aromatic amino acid aminotransferase</fullName>
    </submittedName>
</protein>
<proteinExistence type="predicted"/>
<dbReference type="Pfam" id="PF00155">
    <property type="entry name" value="Aminotran_1_2"/>
    <property type="match status" value="1"/>
</dbReference>
<dbReference type="OrthoDB" id="7042322at2759"/>
<dbReference type="PANTHER" id="PTHR42858">
    <property type="entry name" value="AMINOTRANSFERASE"/>
    <property type="match status" value="1"/>
</dbReference>
<dbReference type="InterPro" id="IPR015421">
    <property type="entry name" value="PyrdxlP-dep_Trfase_major"/>
</dbReference>
<organism evidence="2 3">
    <name type="scientific">Aspergillus steynii IBT 23096</name>
    <dbReference type="NCBI Taxonomy" id="1392250"/>
    <lineage>
        <taxon>Eukaryota</taxon>
        <taxon>Fungi</taxon>
        <taxon>Dikarya</taxon>
        <taxon>Ascomycota</taxon>
        <taxon>Pezizomycotina</taxon>
        <taxon>Eurotiomycetes</taxon>
        <taxon>Eurotiomycetidae</taxon>
        <taxon>Eurotiales</taxon>
        <taxon>Aspergillaceae</taxon>
        <taxon>Aspergillus</taxon>
        <taxon>Aspergillus subgen. Circumdati</taxon>
    </lineage>
</organism>
<dbReference type="EMBL" id="MSFO01000001">
    <property type="protein sequence ID" value="PLB55536.1"/>
    <property type="molecule type" value="Genomic_DNA"/>
</dbReference>
<dbReference type="PANTHER" id="PTHR42858:SF1">
    <property type="entry name" value="LD15494P"/>
    <property type="match status" value="1"/>
</dbReference>
<accession>A0A2I2GRN5</accession>
<keyword evidence="2" id="KW-0032">Aminotransferase</keyword>
<dbReference type="STRING" id="1392250.A0A2I2GRN5"/>
<dbReference type="CDD" id="cd00609">
    <property type="entry name" value="AAT_like"/>
    <property type="match status" value="1"/>
</dbReference>
<dbReference type="GO" id="GO:0030170">
    <property type="term" value="F:pyridoxal phosphate binding"/>
    <property type="evidence" value="ECO:0007669"/>
    <property type="project" value="InterPro"/>
</dbReference>
<evidence type="ECO:0000259" key="1">
    <source>
        <dbReference type="Pfam" id="PF00155"/>
    </source>
</evidence>
<dbReference type="InterPro" id="IPR004839">
    <property type="entry name" value="Aminotransferase_I/II_large"/>
</dbReference>
<evidence type="ECO:0000313" key="2">
    <source>
        <dbReference type="EMBL" id="PLB55536.1"/>
    </source>
</evidence>
<dbReference type="GO" id="GO:0047536">
    <property type="term" value="F:2-aminoadipate transaminase activity"/>
    <property type="evidence" value="ECO:0007669"/>
    <property type="project" value="TreeGrafter"/>
</dbReference>
<dbReference type="VEuPathDB" id="FungiDB:P170DRAFT_452878"/>
<evidence type="ECO:0000313" key="3">
    <source>
        <dbReference type="Proteomes" id="UP000234275"/>
    </source>
</evidence>
<dbReference type="AlphaFoldDB" id="A0A2I2GRN5"/>
<name>A0A2I2GRN5_9EURO</name>
<keyword evidence="2" id="KW-0808">Transferase</keyword>
<dbReference type="Gene3D" id="3.90.1150.10">
    <property type="entry name" value="Aspartate Aminotransferase, domain 1"/>
    <property type="match status" value="1"/>
</dbReference>